<feature type="compositionally biased region" description="Acidic residues" evidence="1">
    <location>
        <begin position="261"/>
        <end position="296"/>
    </location>
</feature>
<dbReference type="Proteomes" id="UP000469558">
    <property type="component" value="Unassembled WGS sequence"/>
</dbReference>
<protein>
    <submittedName>
        <fullName evidence="2">Uncharacterized protein</fullName>
    </submittedName>
</protein>
<sequence length="350" mass="37042">MAEEEHATLEPPPRKSMEDAGAHDLESSDSDDHFSDAQSGPDPTSPVPITRVEKVDDEPSHGEVPGTEAYNMRGQDAAPDEIAVIPEGAQSRPRSSMSSHSTPGGQPIPITVVEKVDPEAPSHGDVPGTLAHEQRAADAVPDVVVKSGSRSRSSSRPSSANSTPGDQPIPTTKVEKVDSTPSHGEVPGTKAFELRKEDAEPDIVEEVGDAPGKNEPAPSTSERLTRSGSPTVPGARSQTISHIRRKSSLGGKKAPAATAEYNEDEDGSDGGFGDDFDDFEEGEEDAEFGDFDEGFQEAEPAAAPPPQQSLPSTPLFVSSKRKLYIIHTSLPKVKPQLLTPPKPVLDFATL</sequence>
<reference evidence="2 3" key="1">
    <citation type="submission" date="2018-05" db="EMBL/GenBank/DDBJ databases">
        <title>Genome sequencing and assembly of the regulated plant pathogen Lachnellula willkommii and related sister species for the development of diagnostic species identification markers.</title>
        <authorList>
            <person name="Giroux E."/>
            <person name="Bilodeau G."/>
        </authorList>
    </citation>
    <scope>NUCLEOTIDE SEQUENCE [LARGE SCALE GENOMIC DNA]</scope>
    <source>
        <strain evidence="2 3">CBS 268.59</strain>
    </source>
</reference>
<comment type="caution">
    <text evidence="2">The sequence shown here is derived from an EMBL/GenBank/DDBJ whole genome shotgun (WGS) entry which is preliminary data.</text>
</comment>
<feature type="compositionally biased region" description="Polar residues" evidence="1">
    <location>
        <begin position="217"/>
        <end position="241"/>
    </location>
</feature>
<keyword evidence="3" id="KW-1185">Reference proteome</keyword>
<feature type="compositionally biased region" description="Basic and acidic residues" evidence="1">
    <location>
        <begin position="1"/>
        <end position="35"/>
    </location>
</feature>
<feature type="compositionally biased region" description="Basic and acidic residues" evidence="1">
    <location>
        <begin position="51"/>
        <end position="61"/>
    </location>
</feature>
<feature type="region of interest" description="Disordered" evidence="1">
    <location>
        <begin position="1"/>
        <end position="314"/>
    </location>
</feature>
<dbReference type="Pfam" id="PF17104">
    <property type="entry name" value="YBL010C_LAA2"/>
    <property type="match status" value="1"/>
</dbReference>
<proteinExistence type="predicted"/>
<dbReference type="AlphaFoldDB" id="A0A8T9BYY2"/>
<dbReference type="EMBL" id="QGMK01002373">
    <property type="protein sequence ID" value="TVY59189.1"/>
    <property type="molecule type" value="Genomic_DNA"/>
</dbReference>
<gene>
    <name evidence="2" type="ORF">LSUE1_G007841</name>
</gene>
<dbReference type="InterPro" id="IPR031355">
    <property type="entry name" value="YBL010C/LAA2-like"/>
</dbReference>
<organism evidence="2 3">
    <name type="scientific">Lachnellula suecica</name>
    <dbReference type="NCBI Taxonomy" id="602035"/>
    <lineage>
        <taxon>Eukaryota</taxon>
        <taxon>Fungi</taxon>
        <taxon>Dikarya</taxon>
        <taxon>Ascomycota</taxon>
        <taxon>Pezizomycotina</taxon>
        <taxon>Leotiomycetes</taxon>
        <taxon>Helotiales</taxon>
        <taxon>Lachnaceae</taxon>
        <taxon>Lachnellula</taxon>
    </lineage>
</organism>
<feature type="compositionally biased region" description="Low complexity" evidence="1">
    <location>
        <begin position="91"/>
        <end position="101"/>
    </location>
</feature>
<evidence type="ECO:0000313" key="2">
    <source>
        <dbReference type="EMBL" id="TVY59189.1"/>
    </source>
</evidence>
<dbReference type="PANTHER" id="PTHR38698">
    <property type="entry name" value="EXPRESSED PROTEIN"/>
    <property type="match status" value="1"/>
</dbReference>
<name>A0A8T9BYY2_9HELO</name>
<feature type="compositionally biased region" description="Acidic residues" evidence="1">
    <location>
        <begin position="199"/>
        <end position="208"/>
    </location>
</feature>
<dbReference type="OrthoDB" id="5378975at2759"/>
<feature type="non-terminal residue" evidence="2">
    <location>
        <position position="350"/>
    </location>
</feature>
<accession>A0A8T9BYY2</accession>
<feature type="compositionally biased region" description="Low complexity" evidence="1">
    <location>
        <begin position="147"/>
        <end position="162"/>
    </location>
</feature>
<dbReference type="PANTHER" id="PTHR38698:SF1">
    <property type="entry name" value="FUNGAL PROTEIN"/>
    <property type="match status" value="1"/>
</dbReference>
<evidence type="ECO:0000256" key="1">
    <source>
        <dbReference type="SAM" id="MobiDB-lite"/>
    </source>
</evidence>
<evidence type="ECO:0000313" key="3">
    <source>
        <dbReference type="Proteomes" id="UP000469558"/>
    </source>
</evidence>